<name>A0A8K0H2U3_9ROSA</name>
<accession>A0A8K0H2U3</accession>
<gene>
    <name evidence="1" type="ORF">FNV43_RR14276</name>
</gene>
<dbReference type="AlphaFoldDB" id="A0A8K0H2U3"/>
<comment type="caution">
    <text evidence="1">The sequence shown here is derived from an EMBL/GenBank/DDBJ whole genome shotgun (WGS) entry which is preliminary data.</text>
</comment>
<dbReference type="EMBL" id="VOIH02000006">
    <property type="protein sequence ID" value="KAF3444584.1"/>
    <property type="molecule type" value="Genomic_DNA"/>
</dbReference>
<protein>
    <submittedName>
        <fullName evidence="1">Uncharacterized protein</fullName>
    </submittedName>
</protein>
<evidence type="ECO:0000313" key="1">
    <source>
        <dbReference type="EMBL" id="KAF3444584.1"/>
    </source>
</evidence>
<evidence type="ECO:0000313" key="2">
    <source>
        <dbReference type="Proteomes" id="UP000796880"/>
    </source>
</evidence>
<keyword evidence="2" id="KW-1185">Reference proteome</keyword>
<organism evidence="1 2">
    <name type="scientific">Rhamnella rubrinervis</name>
    <dbReference type="NCBI Taxonomy" id="2594499"/>
    <lineage>
        <taxon>Eukaryota</taxon>
        <taxon>Viridiplantae</taxon>
        <taxon>Streptophyta</taxon>
        <taxon>Embryophyta</taxon>
        <taxon>Tracheophyta</taxon>
        <taxon>Spermatophyta</taxon>
        <taxon>Magnoliopsida</taxon>
        <taxon>eudicotyledons</taxon>
        <taxon>Gunneridae</taxon>
        <taxon>Pentapetalae</taxon>
        <taxon>rosids</taxon>
        <taxon>fabids</taxon>
        <taxon>Rosales</taxon>
        <taxon>Rhamnaceae</taxon>
        <taxon>rhamnoid group</taxon>
        <taxon>Rhamneae</taxon>
        <taxon>Rhamnella</taxon>
    </lineage>
</organism>
<proteinExistence type="predicted"/>
<dbReference type="Proteomes" id="UP000796880">
    <property type="component" value="Unassembled WGS sequence"/>
</dbReference>
<reference evidence="1" key="1">
    <citation type="submission" date="2020-03" db="EMBL/GenBank/DDBJ databases">
        <title>A high-quality chromosome-level genome assembly of a woody plant with both climbing and erect habits, Rhamnella rubrinervis.</title>
        <authorList>
            <person name="Lu Z."/>
            <person name="Yang Y."/>
            <person name="Zhu X."/>
            <person name="Sun Y."/>
        </authorList>
    </citation>
    <scope>NUCLEOTIDE SEQUENCE</scope>
    <source>
        <strain evidence="1">BYM</strain>
        <tissue evidence="1">Leaf</tissue>
    </source>
</reference>
<sequence length="105" mass="12573">MSFRIRGFLNTVVSDSKIEKLKAGWQATAKCLYELGLYSRERVEEYRRASRKAFFLDEDEEFTRHAEAAMRIREENWDLRRQIEALKARKRSAFEALKARKRRGE</sequence>